<dbReference type="AlphaFoldDB" id="A0A5C8I651"/>
<evidence type="ECO:0000259" key="5">
    <source>
        <dbReference type="PROSITE" id="PS50977"/>
    </source>
</evidence>
<evidence type="ECO:0000256" key="1">
    <source>
        <dbReference type="ARBA" id="ARBA00023015"/>
    </source>
</evidence>
<dbReference type="GO" id="GO:0000976">
    <property type="term" value="F:transcription cis-regulatory region binding"/>
    <property type="evidence" value="ECO:0007669"/>
    <property type="project" value="TreeGrafter"/>
</dbReference>
<keyword evidence="1" id="KW-0805">Transcription regulation</keyword>
<evidence type="ECO:0000256" key="2">
    <source>
        <dbReference type="ARBA" id="ARBA00023125"/>
    </source>
</evidence>
<dbReference type="Pfam" id="PF00440">
    <property type="entry name" value="TetR_N"/>
    <property type="match status" value="1"/>
</dbReference>
<gene>
    <name evidence="6" type="ORF">FVP77_07990</name>
</gene>
<keyword evidence="7" id="KW-1185">Reference proteome</keyword>
<dbReference type="InterPro" id="IPR001647">
    <property type="entry name" value="HTH_TetR"/>
</dbReference>
<protein>
    <submittedName>
        <fullName evidence="6">TetR/AcrR family transcriptional regulator</fullName>
    </submittedName>
</protein>
<dbReference type="PROSITE" id="PS50977">
    <property type="entry name" value="HTH_TETR_2"/>
    <property type="match status" value="1"/>
</dbReference>
<dbReference type="RefSeq" id="WP_147893994.1">
    <property type="nucleotide sequence ID" value="NZ_BAAANR010000001.1"/>
</dbReference>
<name>A0A5C8I651_9MICO</name>
<dbReference type="InterPro" id="IPR050109">
    <property type="entry name" value="HTH-type_TetR-like_transc_reg"/>
</dbReference>
<organism evidence="6 7">
    <name type="scientific">Microbacterium hatanonis</name>
    <dbReference type="NCBI Taxonomy" id="404366"/>
    <lineage>
        <taxon>Bacteria</taxon>
        <taxon>Bacillati</taxon>
        <taxon>Actinomycetota</taxon>
        <taxon>Actinomycetes</taxon>
        <taxon>Micrococcales</taxon>
        <taxon>Microbacteriaceae</taxon>
        <taxon>Microbacterium</taxon>
    </lineage>
</organism>
<accession>A0A5C8I651</accession>
<keyword evidence="3" id="KW-0804">Transcription</keyword>
<evidence type="ECO:0000313" key="6">
    <source>
        <dbReference type="EMBL" id="TXK13335.1"/>
    </source>
</evidence>
<evidence type="ECO:0000313" key="7">
    <source>
        <dbReference type="Proteomes" id="UP000321034"/>
    </source>
</evidence>
<feature type="domain" description="HTH tetR-type" evidence="5">
    <location>
        <begin position="5"/>
        <end position="65"/>
    </location>
</feature>
<dbReference type="SUPFAM" id="SSF46689">
    <property type="entry name" value="Homeodomain-like"/>
    <property type="match status" value="1"/>
</dbReference>
<reference evidence="6 7" key="1">
    <citation type="submission" date="2019-08" db="EMBL/GenBank/DDBJ databases">
        <authorList>
            <person name="Dong K."/>
        </authorList>
    </citation>
    <scope>NUCLEOTIDE SEQUENCE [LARGE SCALE GENOMIC DNA]</scope>
    <source>
        <strain evidence="6 7">JCM14558</strain>
    </source>
</reference>
<feature type="DNA-binding region" description="H-T-H motif" evidence="4">
    <location>
        <begin position="28"/>
        <end position="47"/>
    </location>
</feature>
<keyword evidence="2 4" id="KW-0238">DNA-binding</keyword>
<comment type="caution">
    <text evidence="6">The sequence shown here is derived from an EMBL/GenBank/DDBJ whole genome shotgun (WGS) entry which is preliminary data.</text>
</comment>
<sequence>MSRPPRARESVLDAFARILSDDGERAATMDATAREAGVSKGGLLYHFGSKEALEAGLMERMEALAVDDIEEIKRAPEGPVAAFMRTSIHTGSVLDQAIVAVSRLAQNGSAPAVEALRRVRVLWEEALRPLAKDETALQLILLVSDGLYFNNALTVGSVPGPQLDADDIAALIRLVEASTTPDAAAR</sequence>
<dbReference type="OrthoDB" id="9806334at2"/>
<evidence type="ECO:0000256" key="4">
    <source>
        <dbReference type="PROSITE-ProRule" id="PRU00335"/>
    </source>
</evidence>
<dbReference type="PANTHER" id="PTHR30055:SF234">
    <property type="entry name" value="HTH-TYPE TRANSCRIPTIONAL REGULATOR BETI"/>
    <property type="match status" value="1"/>
</dbReference>
<evidence type="ECO:0000256" key="3">
    <source>
        <dbReference type="ARBA" id="ARBA00023163"/>
    </source>
</evidence>
<dbReference type="Gene3D" id="1.10.357.10">
    <property type="entry name" value="Tetracycline Repressor, domain 2"/>
    <property type="match status" value="1"/>
</dbReference>
<dbReference type="Proteomes" id="UP000321034">
    <property type="component" value="Unassembled WGS sequence"/>
</dbReference>
<dbReference type="GO" id="GO:0003700">
    <property type="term" value="F:DNA-binding transcription factor activity"/>
    <property type="evidence" value="ECO:0007669"/>
    <property type="project" value="TreeGrafter"/>
</dbReference>
<proteinExistence type="predicted"/>
<dbReference type="EMBL" id="VRSV01000001">
    <property type="protein sequence ID" value="TXK13335.1"/>
    <property type="molecule type" value="Genomic_DNA"/>
</dbReference>
<dbReference type="PANTHER" id="PTHR30055">
    <property type="entry name" value="HTH-TYPE TRANSCRIPTIONAL REGULATOR RUTR"/>
    <property type="match status" value="1"/>
</dbReference>
<dbReference type="PRINTS" id="PR00455">
    <property type="entry name" value="HTHTETR"/>
</dbReference>
<dbReference type="InterPro" id="IPR009057">
    <property type="entry name" value="Homeodomain-like_sf"/>
</dbReference>